<reference evidence="2 3" key="1">
    <citation type="submission" date="2021-03" db="EMBL/GenBank/DDBJ databases">
        <title>Actinomadura violae sp. nov., isolated from lichen in Thailand.</title>
        <authorList>
            <person name="Kanchanasin P."/>
            <person name="Saeng-In P."/>
            <person name="Phongsopitanun W."/>
            <person name="Yuki M."/>
            <person name="Kudo T."/>
            <person name="Ohkuma M."/>
            <person name="Tanasupawat S."/>
        </authorList>
    </citation>
    <scope>NUCLEOTIDE SEQUENCE [LARGE SCALE GENOMIC DNA]</scope>
    <source>
        <strain evidence="2 3">LCR2-06</strain>
    </source>
</reference>
<proteinExistence type="predicted"/>
<organism evidence="2 3">
    <name type="scientific">Actinomadura violacea</name>
    <dbReference type="NCBI Taxonomy" id="2819934"/>
    <lineage>
        <taxon>Bacteria</taxon>
        <taxon>Bacillati</taxon>
        <taxon>Actinomycetota</taxon>
        <taxon>Actinomycetes</taxon>
        <taxon>Streptosporangiales</taxon>
        <taxon>Thermomonosporaceae</taxon>
        <taxon>Actinomadura</taxon>
    </lineage>
</organism>
<keyword evidence="3" id="KW-1185">Reference proteome</keyword>
<comment type="caution">
    <text evidence="2">The sequence shown here is derived from an EMBL/GenBank/DDBJ whole genome shotgun (WGS) entry which is preliminary data.</text>
</comment>
<accession>A0ABS3RV75</accession>
<dbReference type="PROSITE" id="PS51186">
    <property type="entry name" value="GNAT"/>
    <property type="match status" value="1"/>
</dbReference>
<dbReference type="SUPFAM" id="SSF55729">
    <property type="entry name" value="Acyl-CoA N-acyltransferases (Nat)"/>
    <property type="match status" value="1"/>
</dbReference>
<evidence type="ECO:0000313" key="2">
    <source>
        <dbReference type="EMBL" id="MBO2460650.1"/>
    </source>
</evidence>
<dbReference type="InterPro" id="IPR016181">
    <property type="entry name" value="Acyl_CoA_acyltransferase"/>
</dbReference>
<gene>
    <name evidence="2" type="ORF">J4709_23990</name>
</gene>
<dbReference type="InterPro" id="IPR013653">
    <property type="entry name" value="GCN5-like_dom"/>
</dbReference>
<evidence type="ECO:0000259" key="1">
    <source>
        <dbReference type="PROSITE" id="PS51186"/>
    </source>
</evidence>
<dbReference type="Pfam" id="PF08445">
    <property type="entry name" value="FR47"/>
    <property type="match status" value="1"/>
</dbReference>
<dbReference type="Gene3D" id="3.40.630.30">
    <property type="match status" value="1"/>
</dbReference>
<evidence type="ECO:0000313" key="3">
    <source>
        <dbReference type="Proteomes" id="UP000680206"/>
    </source>
</evidence>
<dbReference type="RefSeq" id="WP_208244053.1">
    <property type="nucleotide sequence ID" value="NZ_JAGEPF010000014.1"/>
</dbReference>
<dbReference type="Proteomes" id="UP000680206">
    <property type="component" value="Unassembled WGS sequence"/>
</dbReference>
<protein>
    <submittedName>
        <fullName evidence="2">GNAT family N-acetyltransferase</fullName>
    </submittedName>
</protein>
<name>A0ABS3RV75_9ACTN</name>
<sequence length="79" mass="8960">MGRRRTRRTRAARSHVGRGFGRTLIEAVMHALALQGHDTLTLAVTRRNHRARHLYQSLGFAEVPLPASNESEQQRTRSS</sequence>
<feature type="domain" description="N-acetyltransferase" evidence="1">
    <location>
        <begin position="1"/>
        <end position="76"/>
    </location>
</feature>
<dbReference type="EMBL" id="JAGEPF010000014">
    <property type="protein sequence ID" value="MBO2460650.1"/>
    <property type="molecule type" value="Genomic_DNA"/>
</dbReference>
<dbReference type="InterPro" id="IPR000182">
    <property type="entry name" value="GNAT_dom"/>
</dbReference>